<feature type="region of interest" description="Disordered" evidence="2">
    <location>
        <begin position="100"/>
        <end position="120"/>
    </location>
</feature>
<gene>
    <name evidence="4" type="ORF">APLA_LOCUS13700</name>
</gene>
<keyword evidence="5" id="KW-1185">Reference proteome</keyword>
<dbReference type="GO" id="GO:0005634">
    <property type="term" value="C:nucleus"/>
    <property type="evidence" value="ECO:0007669"/>
    <property type="project" value="UniProtKB-SubCell"/>
</dbReference>
<feature type="compositionally biased region" description="Basic and acidic residues" evidence="2">
    <location>
        <begin position="107"/>
        <end position="117"/>
    </location>
</feature>
<comment type="caution">
    <text evidence="4">The sequence shown here is derived from an EMBL/GenBank/DDBJ whole genome shotgun (WGS) entry which is preliminary data.</text>
</comment>
<feature type="region of interest" description="Disordered" evidence="2">
    <location>
        <begin position="227"/>
        <end position="247"/>
    </location>
</feature>
<reference evidence="4 5" key="1">
    <citation type="submission" date="2020-04" db="EMBL/GenBank/DDBJ databases">
        <authorList>
            <person name="Wallbank WR R."/>
            <person name="Pardo Diaz C."/>
            <person name="Kozak K."/>
            <person name="Martin S."/>
            <person name="Jiggins C."/>
            <person name="Moest M."/>
            <person name="Warren A I."/>
            <person name="Byers J.R.P. K."/>
            <person name="Montejo-Kovacevich G."/>
            <person name="Yen C E."/>
        </authorList>
    </citation>
    <scope>NUCLEOTIDE SEQUENCE [LARGE SCALE GENOMIC DNA]</scope>
</reference>
<feature type="domain" description="BESS" evidence="3">
    <location>
        <begin position="268"/>
        <end position="307"/>
    </location>
</feature>
<dbReference type="OrthoDB" id="6616165at2759"/>
<dbReference type="PROSITE" id="PS51031">
    <property type="entry name" value="BESS"/>
    <property type="match status" value="1"/>
</dbReference>
<dbReference type="InterPro" id="IPR004210">
    <property type="entry name" value="BESS_motif"/>
</dbReference>
<evidence type="ECO:0000259" key="3">
    <source>
        <dbReference type="PROSITE" id="PS51031"/>
    </source>
</evidence>
<dbReference type="PANTHER" id="PTHR12243">
    <property type="entry name" value="MADF DOMAIN TRANSCRIPTION FACTOR"/>
    <property type="match status" value="1"/>
</dbReference>
<dbReference type="GO" id="GO:0006357">
    <property type="term" value="P:regulation of transcription by RNA polymerase II"/>
    <property type="evidence" value="ECO:0007669"/>
    <property type="project" value="TreeGrafter"/>
</dbReference>
<accession>A0A8S1B0M5</accession>
<dbReference type="EMBL" id="CADEBC010000558">
    <property type="protein sequence ID" value="CAB3252781.1"/>
    <property type="molecule type" value="Genomic_DNA"/>
</dbReference>
<evidence type="ECO:0000313" key="4">
    <source>
        <dbReference type="EMBL" id="CAB3252781.1"/>
    </source>
</evidence>
<dbReference type="Proteomes" id="UP000494106">
    <property type="component" value="Unassembled WGS sequence"/>
</dbReference>
<dbReference type="GO" id="GO:0003677">
    <property type="term" value="F:DNA binding"/>
    <property type="evidence" value="ECO:0007669"/>
    <property type="project" value="InterPro"/>
</dbReference>
<feature type="compositionally biased region" description="Basic and acidic residues" evidence="2">
    <location>
        <begin position="237"/>
        <end position="247"/>
    </location>
</feature>
<protein>
    <recommendedName>
        <fullName evidence="3">BESS domain-containing protein</fullName>
    </recommendedName>
</protein>
<sequence>MEIRVQTVTAVIHSAPKPSTNAEPRTSKITSNRNLASSKIDYDEITLYPDSSKTLDTNKNNPFPDLSLSTLHLSGLDVDSIVSLADVLILPLEDIILSTPTPTTSSVEKETPTKEQTPEPPLTSLIHTVLILSPSFVKLRENSPLVQPSSAAVGDSIKVIQRRWKNLRACFSRKLRCQKDVKSGQAAPKRKRYVYFDKLLFLVPSMEPGRETSSNVTTLDIEAISESDSSTPAITRPKQEKKSNKSYEESLLEILRDKSNHQDIQTLPDPDNYFALSLVPLLKSIPPDQKIDAQIAILNTLKYYSQSSSNYNNFNSTAATYILP</sequence>
<evidence type="ECO:0000256" key="1">
    <source>
        <dbReference type="PROSITE-ProRule" id="PRU00371"/>
    </source>
</evidence>
<dbReference type="GO" id="GO:0005667">
    <property type="term" value="C:transcription regulator complex"/>
    <property type="evidence" value="ECO:0007669"/>
    <property type="project" value="TreeGrafter"/>
</dbReference>
<organism evidence="4 5">
    <name type="scientific">Arctia plantaginis</name>
    <name type="common">Wood tiger moth</name>
    <name type="synonym">Phalaena plantaginis</name>
    <dbReference type="NCBI Taxonomy" id="874455"/>
    <lineage>
        <taxon>Eukaryota</taxon>
        <taxon>Metazoa</taxon>
        <taxon>Ecdysozoa</taxon>
        <taxon>Arthropoda</taxon>
        <taxon>Hexapoda</taxon>
        <taxon>Insecta</taxon>
        <taxon>Pterygota</taxon>
        <taxon>Neoptera</taxon>
        <taxon>Endopterygota</taxon>
        <taxon>Lepidoptera</taxon>
        <taxon>Glossata</taxon>
        <taxon>Ditrysia</taxon>
        <taxon>Noctuoidea</taxon>
        <taxon>Erebidae</taxon>
        <taxon>Arctiinae</taxon>
        <taxon>Arctia</taxon>
    </lineage>
</organism>
<dbReference type="InterPro" id="IPR039353">
    <property type="entry name" value="TF_Adf1"/>
</dbReference>
<name>A0A8S1B0M5_ARCPL</name>
<keyword evidence="1" id="KW-0539">Nucleus</keyword>
<evidence type="ECO:0000256" key="2">
    <source>
        <dbReference type="SAM" id="MobiDB-lite"/>
    </source>
</evidence>
<dbReference type="Pfam" id="PF10545">
    <property type="entry name" value="MADF_DNA_bdg"/>
    <property type="match status" value="1"/>
</dbReference>
<dbReference type="PANTHER" id="PTHR12243:SF69">
    <property type="entry name" value="SI:CH73-59F11.3"/>
    <property type="match status" value="1"/>
</dbReference>
<dbReference type="AlphaFoldDB" id="A0A8S1B0M5"/>
<comment type="subcellular location">
    <subcellularLocation>
        <location evidence="1">Nucleus</location>
    </subcellularLocation>
</comment>
<evidence type="ECO:0000313" key="5">
    <source>
        <dbReference type="Proteomes" id="UP000494106"/>
    </source>
</evidence>
<proteinExistence type="predicted"/>
<dbReference type="InterPro" id="IPR006578">
    <property type="entry name" value="MADF-dom"/>
</dbReference>
<dbReference type="Pfam" id="PF02944">
    <property type="entry name" value="BESS"/>
    <property type="match status" value="1"/>
</dbReference>